<evidence type="ECO:0000256" key="2">
    <source>
        <dbReference type="ARBA" id="ARBA00008520"/>
    </source>
</evidence>
<dbReference type="Pfam" id="PF01547">
    <property type="entry name" value="SBP_bac_1"/>
    <property type="match status" value="1"/>
</dbReference>
<gene>
    <name evidence="6" type="ORF">PQ477_07890</name>
</gene>
<keyword evidence="4 5" id="KW-0732">Signal</keyword>
<dbReference type="EMBL" id="CP117834">
    <property type="protein sequence ID" value="WDF05366.1"/>
    <property type="molecule type" value="Genomic_DNA"/>
</dbReference>
<protein>
    <submittedName>
        <fullName evidence="6">Extracellular solute-binding protein</fullName>
    </submittedName>
</protein>
<feature type="chain" id="PRO_5046526647" evidence="5">
    <location>
        <begin position="21"/>
        <end position="453"/>
    </location>
</feature>
<comment type="subcellular location">
    <subcellularLocation>
        <location evidence="1">Cell envelope</location>
    </subcellularLocation>
</comment>
<dbReference type="InterPro" id="IPR006059">
    <property type="entry name" value="SBP"/>
</dbReference>
<evidence type="ECO:0000256" key="5">
    <source>
        <dbReference type="SAM" id="SignalP"/>
    </source>
</evidence>
<comment type="similarity">
    <text evidence="2">Belongs to the bacterial solute-binding protein 1 family.</text>
</comment>
<dbReference type="InterPro" id="IPR050490">
    <property type="entry name" value="Bact_solute-bd_prot1"/>
</dbReference>
<name>A0ABY7WCZ1_9BACI</name>
<keyword evidence="3" id="KW-0813">Transport</keyword>
<dbReference type="Gene3D" id="3.40.190.10">
    <property type="entry name" value="Periplasmic binding protein-like II"/>
    <property type="match status" value="1"/>
</dbReference>
<feature type="signal peptide" evidence="5">
    <location>
        <begin position="1"/>
        <end position="20"/>
    </location>
</feature>
<evidence type="ECO:0000256" key="4">
    <source>
        <dbReference type="ARBA" id="ARBA00022729"/>
    </source>
</evidence>
<reference evidence="6 7" key="1">
    <citation type="submission" date="2023-02" db="EMBL/GenBank/DDBJ databases">
        <authorList>
            <person name="Liu G."/>
        </authorList>
    </citation>
    <scope>NUCLEOTIDE SEQUENCE [LARGE SCALE GENOMIC DNA]</scope>
    <source>
        <strain evidence="6 7">DSM 23008</strain>
    </source>
</reference>
<accession>A0ABY7WCZ1</accession>
<dbReference type="SUPFAM" id="SSF53850">
    <property type="entry name" value="Periplasmic binding protein-like II"/>
    <property type="match status" value="1"/>
</dbReference>
<sequence length="453" mass="49566">MKKFLLMPVGIMLITLAACGGNDSATEENGGDDQVTITYASWGIGQDGEENLDTLMIDAFMEEYPHIKVDIDRSLDPADWNSSLASAASASTMPDVFTIAEVPLGLSNNWLLDLNGLTEADEEFGEIPEAIRLAVNYNDSIYAVPSGTQMLGYFVNKDLFNQGNLTIPKYGYSLDEFSTAIRETSDVQQGVSGINQIFSIPDWYPSVVDETAGWYTFNDATGYDLASSNFINGVQLASDLANGNYAYDSLDDAQKERFAGDNAEEVWLNGDIALKWDGTWSLEGLNNDAEFDWDFVGIPGGRPVVTNDYLGISSSTEHEDEAYLFSKWMAFGKEGFLKRIELADEAGIVVNKLPVTADQDVLDQFFANIDVPGIEQAYEGIENAVIEPMKTVPGYVDSRWEAPTGISIGDEGNATIAALIDAAVRGDIKIEDYAVQLNELANSRYEESKEAIE</sequence>
<evidence type="ECO:0000256" key="1">
    <source>
        <dbReference type="ARBA" id="ARBA00004196"/>
    </source>
</evidence>
<evidence type="ECO:0000313" key="7">
    <source>
        <dbReference type="Proteomes" id="UP001215143"/>
    </source>
</evidence>
<dbReference type="Proteomes" id="UP001215143">
    <property type="component" value="Chromosome"/>
</dbReference>
<dbReference type="PANTHER" id="PTHR43649">
    <property type="entry name" value="ARABINOSE-BINDING PROTEIN-RELATED"/>
    <property type="match status" value="1"/>
</dbReference>
<keyword evidence="7" id="KW-1185">Reference proteome</keyword>
<proteinExistence type="inferred from homology"/>
<dbReference type="PANTHER" id="PTHR43649:SF31">
    <property type="entry name" value="SN-GLYCEROL-3-PHOSPHATE-BINDING PERIPLASMIC PROTEIN UGPB"/>
    <property type="match status" value="1"/>
</dbReference>
<dbReference type="PROSITE" id="PS51257">
    <property type="entry name" value="PROKAR_LIPOPROTEIN"/>
    <property type="match status" value="1"/>
</dbReference>
<evidence type="ECO:0000313" key="6">
    <source>
        <dbReference type="EMBL" id="WDF05366.1"/>
    </source>
</evidence>
<evidence type="ECO:0000256" key="3">
    <source>
        <dbReference type="ARBA" id="ARBA00022448"/>
    </source>
</evidence>
<dbReference type="RefSeq" id="WP_060705878.1">
    <property type="nucleotide sequence ID" value="NZ_CP117834.1"/>
</dbReference>
<organism evidence="6 7">
    <name type="scientific">Shouchella hunanensis</name>
    <dbReference type="NCBI Taxonomy" id="766894"/>
    <lineage>
        <taxon>Bacteria</taxon>
        <taxon>Bacillati</taxon>
        <taxon>Bacillota</taxon>
        <taxon>Bacilli</taxon>
        <taxon>Bacillales</taxon>
        <taxon>Bacillaceae</taxon>
        <taxon>Shouchella</taxon>
    </lineage>
</organism>